<dbReference type="InterPro" id="IPR018247">
    <property type="entry name" value="EF_Hand_1_Ca_BS"/>
</dbReference>
<sequence length="1619" mass="171434">MKKTTLTFYTYLWCLLKSQLNLSKKQQLFLLTIVCLLTTTIITAQFDYASETEPNNLPNDTGVKTLTVATTNTTTIIGGSTVVGSDEDYYKIGRSPFSNGYVGMAVQSNLGSMQPEVWLEKRTGSYDGPVISSTLIHQGTDQSNRAMGISYSAANEYYLIRVGGGRSGGYSYRVHFPRCNTPGASTVLSTDPTENDFRITAVGGSTNISLIKVNTVNSFTNPTSGTSYPTSEGTAYNGSGEQTVYLGNSYTPNVTVTGLNANTTYYVKVFNYSDCGGNLKLGTGNVFTVTTCGAAPARATVLNLSANNESSSYISSITGSIGASKRYVVKANTTNNFTAPTNGTSLPTANSVYTGGEQVVYAGDSATPNELITGLNTGTTYFFKVYTAEFCGGNYYFESTGVGSSITPVCAPPNSNAQIYLYAEPTSSHNTMSVVNFTGNNNADGKIIYISTENNFTLPTILTAANLPSVSTDYTGKTGQAAIYTGAATGFRVTTTGLLPGTTYYFAAVNYKICNGVYYFYPTGIYSQNTTCGITSELASNVVTDNINTTSFDLNSFTAPTATTNAPDGYVIKMNTVNSFSPLASGSVLPSGNAAYAGGEQVVHVGTSITPNLNITGLTEGTPYYFTIYAYNDCNGTPIYQQTGYTFTQSTLGLSFTPPTIIYGSGVTTLNATTTSTGSISYSLVNDTTGSSLSGNDFTPGTVGNTTLRITVPANGIYNEITKDFNLTISKGNPVISWNTPTTILEGVPLDATHLNASANVTGTFEYYTYYHASLNIYSGKITEGVTSLTYNSGIPTTIYTRFIPEDKNYNVIAGSTTITVTRSASSNILEITPNDIIKALSSADPALSYSITQGKLAYGDTKIWVPLKREPGETAGTYVISVDQSAQAPASFDPTGVCPTGICIGRDDPFASEKNGNITKKTKSSDVSNRFSTPMISTTANYDIRLKTGVFTITTKEQVNITLNSSDLAISFYDGNPRKAVGVTSVAKVSDGSVVSPAINFSYKGNDYSGNSYGPSNTPPTNAGDYTVKATVDESDTNYFGEVVGSFRINQRGITINPNTPQSKAYDGLPKEFEASATGVLGENIPLRILYRTGAYNSEAAPIAIGNYTVSIYAANSNNYTVNYSGNLIITNKTEVTINLTNLTQDYDGTQRSVTVNSIETSPGVAATPEPNILMTYEGINGTYYRKSTYAPTNGGTYKVHAYVNTNDVNFFGSTIATLSVFEKENVMINFGSGSLTYNGSAQGPAISSFTDSNDQVVTPTYTVSYQGTDTDDIDYGPSNTPPTNAGDYTMSVTVSASDPQYKGSDNYGFTINRANQVITFNSLTSVAPSSPDFNLTASTTSGLTITYTSSNTAVATVSGNVVSVVGMGSTIITARQVGNTNYTAAASVMQTLTVANPDITLSPKIYLQGAAINPNVGEESLMRDDLRAGSILPTTSPYSDALITSASVFTNTGGNAIVDWIWVELRDGTDNSIVVEGKSALLQRDGDIVSVDGSSPVTFTQSSGSYHIVIKHRNHLSVLSANAYSLTNSNTVIDLSSNNTSLQGGANAVVDLGNGVFAIPVGDQDENGQIQNADINAIIQLLGGSGYNKSDMDMNGQIQNTDVNTLVNPNIGKGKQF</sequence>
<evidence type="ECO:0000313" key="4">
    <source>
        <dbReference type="Proteomes" id="UP001497527"/>
    </source>
</evidence>
<evidence type="ECO:0000259" key="2">
    <source>
        <dbReference type="SMART" id="SM00060"/>
    </source>
</evidence>
<keyword evidence="1" id="KW-1133">Transmembrane helix</keyword>
<dbReference type="Pfam" id="PF18887">
    <property type="entry name" value="MBG_3"/>
    <property type="match status" value="4"/>
</dbReference>
<feature type="domain" description="Fibronectin type-III" evidence="2">
    <location>
        <begin position="536"/>
        <end position="637"/>
    </location>
</feature>
<dbReference type="EMBL" id="CAXJIO010000015">
    <property type="protein sequence ID" value="CAL2104307.1"/>
    <property type="molecule type" value="Genomic_DNA"/>
</dbReference>
<dbReference type="InterPro" id="IPR008964">
    <property type="entry name" value="Invasin/intimin_cell_adhesion"/>
</dbReference>
<dbReference type="CDD" id="cd00063">
    <property type="entry name" value="FN3"/>
    <property type="match status" value="1"/>
</dbReference>
<dbReference type="Proteomes" id="UP001497527">
    <property type="component" value="Unassembled WGS sequence"/>
</dbReference>
<accession>A0ABM9PFA2</accession>
<keyword evidence="1" id="KW-0472">Membrane</keyword>
<dbReference type="Gene3D" id="2.60.40.10">
    <property type="entry name" value="Immunoglobulins"/>
    <property type="match status" value="1"/>
</dbReference>
<gene>
    <name evidence="3" type="ORF">T190423A01A_60244</name>
</gene>
<dbReference type="Gene3D" id="2.60.40.1080">
    <property type="match status" value="1"/>
</dbReference>
<feature type="domain" description="Fibronectin type-III" evidence="2">
    <location>
        <begin position="298"/>
        <end position="392"/>
    </location>
</feature>
<name>A0ABM9PFA2_9FLAO</name>
<comment type="caution">
    <text evidence="3">The sequence shown here is derived from an EMBL/GenBank/DDBJ whole genome shotgun (WGS) entry which is preliminary data.</text>
</comment>
<dbReference type="PROSITE" id="PS00018">
    <property type="entry name" value="EF_HAND_1"/>
    <property type="match status" value="1"/>
</dbReference>
<dbReference type="SMART" id="SM00060">
    <property type="entry name" value="FN3"/>
    <property type="match status" value="3"/>
</dbReference>
<dbReference type="InterPro" id="IPR013783">
    <property type="entry name" value="Ig-like_fold"/>
</dbReference>
<evidence type="ECO:0000313" key="3">
    <source>
        <dbReference type="EMBL" id="CAL2104307.1"/>
    </source>
</evidence>
<dbReference type="InterPro" id="IPR043772">
    <property type="entry name" value="MBG_3"/>
</dbReference>
<feature type="transmembrane region" description="Helical" evidence="1">
    <location>
        <begin position="28"/>
        <end position="46"/>
    </location>
</feature>
<dbReference type="InterPro" id="IPR003961">
    <property type="entry name" value="FN3_dom"/>
</dbReference>
<reference evidence="3 4" key="1">
    <citation type="submission" date="2024-05" db="EMBL/GenBank/DDBJ databases">
        <authorList>
            <person name="Duchaud E."/>
        </authorList>
    </citation>
    <scope>NUCLEOTIDE SEQUENCE [LARGE SCALE GENOMIC DNA]</scope>
    <source>
        <strain evidence="3">Ena-SAMPLE-TAB-13-05-2024-13:56:06:370-140308</strain>
    </source>
</reference>
<evidence type="ECO:0000256" key="1">
    <source>
        <dbReference type="SAM" id="Phobius"/>
    </source>
</evidence>
<dbReference type="SUPFAM" id="SSF49373">
    <property type="entry name" value="Invasin/intimin cell-adhesion fragments"/>
    <property type="match status" value="1"/>
</dbReference>
<dbReference type="SUPFAM" id="SSF49265">
    <property type="entry name" value="Fibronectin type III"/>
    <property type="match status" value="1"/>
</dbReference>
<organism evidence="3 4">
    <name type="scientific">Tenacibaculum polynesiense</name>
    <dbReference type="NCBI Taxonomy" id="3137857"/>
    <lineage>
        <taxon>Bacteria</taxon>
        <taxon>Pseudomonadati</taxon>
        <taxon>Bacteroidota</taxon>
        <taxon>Flavobacteriia</taxon>
        <taxon>Flavobacteriales</taxon>
        <taxon>Flavobacteriaceae</taxon>
        <taxon>Tenacibaculum</taxon>
    </lineage>
</organism>
<keyword evidence="1" id="KW-0812">Transmembrane</keyword>
<keyword evidence="4" id="KW-1185">Reference proteome</keyword>
<protein>
    <recommendedName>
        <fullName evidence="2">Fibronectin type-III domain-containing protein</fullName>
    </recommendedName>
</protein>
<proteinExistence type="predicted"/>
<feature type="domain" description="Fibronectin type-III" evidence="2">
    <location>
        <begin position="190"/>
        <end position="278"/>
    </location>
</feature>
<dbReference type="InterPro" id="IPR036116">
    <property type="entry name" value="FN3_sf"/>
</dbReference>